<dbReference type="EMBL" id="DAAYTU010000050">
    <property type="protein sequence ID" value="HAG5772917.1"/>
    <property type="molecule type" value="Genomic_DNA"/>
</dbReference>
<organism evidence="1">
    <name type="scientific">Escherichia coli</name>
    <dbReference type="NCBI Taxonomy" id="562"/>
    <lineage>
        <taxon>Bacteria</taxon>
        <taxon>Pseudomonadati</taxon>
        <taxon>Pseudomonadota</taxon>
        <taxon>Gammaproteobacteria</taxon>
        <taxon>Enterobacterales</taxon>
        <taxon>Enterobacteriaceae</taxon>
        <taxon>Escherichia</taxon>
    </lineage>
</organism>
<name>A0A789MBS7_ECOLX</name>
<dbReference type="AlphaFoldDB" id="A0A789MBS7"/>
<evidence type="ECO:0000313" key="1">
    <source>
        <dbReference type="EMBL" id="HAG5772917.1"/>
    </source>
</evidence>
<sequence length="196" mass="21928">MHNLSISDLNSIQFDEIFSGQLLVNVENGRVVSNYHLPDGAIAGSVEALLELAERARLIKPSTCHHDDDLHFTGCMVSHYENGVEVSRERLRDDCCFGTLPEFIELLTSCGYQVIQGVNMRDDRFNSLKQEFDGAPEDTSGALLSVADMMKAAYFLINTNGYKSEGEMILSIASDYAEYVAEARYRRKFTEDVSHA</sequence>
<protein>
    <submittedName>
        <fullName evidence="1">Uncharacterized protein</fullName>
    </submittedName>
</protein>
<accession>A0A789MBS7</accession>
<comment type="caution">
    <text evidence="1">The sequence shown here is derived from an EMBL/GenBank/DDBJ whole genome shotgun (WGS) entry which is preliminary data.</text>
</comment>
<reference evidence="1" key="2">
    <citation type="submission" date="2020-02" db="EMBL/GenBank/DDBJ databases">
        <authorList>
            <consortium name="NCBI Pathogen Detection Project"/>
        </authorList>
    </citation>
    <scope>NUCLEOTIDE SEQUENCE</scope>
    <source>
        <strain evidence="1">1839</strain>
    </source>
</reference>
<gene>
    <name evidence="1" type="ORF">GGB84_004692</name>
</gene>
<reference evidence="1" key="1">
    <citation type="journal article" date="2018" name="Genome Biol.">
        <title>SKESA: strategic k-mer extension for scrupulous assemblies.</title>
        <authorList>
            <person name="Souvorov A."/>
            <person name="Agarwala R."/>
            <person name="Lipman D.J."/>
        </authorList>
    </citation>
    <scope>NUCLEOTIDE SEQUENCE [LARGE SCALE GENOMIC DNA]</scope>
    <source>
        <strain evidence="1">1839</strain>
    </source>
</reference>
<proteinExistence type="predicted"/>